<comment type="caution">
    <text evidence="1">The sequence shown here is derived from an EMBL/GenBank/DDBJ whole genome shotgun (WGS) entry which is preliminary data.</text>
</comment>
<keyword evidence="2" id="KW-1185">Reference proteome</keyword>
<name>A0A5B0VLI5_9GAMM</name>
<dbReference type="Proteomes" id="UP000323161">
    <property type="component" value="Unassembled WGS sequence"/>
</dbReference>
<reference evidence="1 2" key="1">
    <citation type="submission" date="2019-08" db="EMBL/GenBank/DDBJ databases">
        <title>Marinobacter ZYF650 sp. nov., a marine bacterium isolated from seawater of the Mariana trench.</title>
        <authorList>
            <person name="Ahmad W."/>
        </authorList>
    </citation>
    <scope>NUCLEOTIDE SEQUENCE [LARGE SCALE GENOMIC DNA]</scope>
    <source>
        <strain evidence="1 2">ZYF650</strain>
    </source>
</reference>
<dbReference type="AlphaFoldDB" id="A0A5B0VLI5"/>
<sequence>MSIESPTDKLRAKVTAHSAEVHQFEQDLLQPIDTRVAVFLTLASRNDLDVDAVELSIDEQPVSAHLYSPREREALERGGVQQLFTGNLTNGKHVLKVVFSVRTAKDQFVRREATHHFYKKTGTYRVQLVLEARAPDYEPSVNVLEWQ</sequence>
<evidence type="ECO:0000313" key="1">
    <source>
        <dbReference type="EMBL" id="KAA1175213.1"/>
    </source>
</evidence>
<evidence type="ECO:0000313" key="2">
    <source>
        <dbReference type="Proteomes" id="UP000323161"/>
    </source>
</evidence>
<proteinExistence type="predicted"/>
<organism evidence="1 2">
    <name type="scientific">Marinobacter salinexigens</name>
    <dbReference type="NCBI Taxonomy" id="2919747"/>
    <lineage>
        <taxon>Bacteria</taxon>
        <taxon>Pseudomonadati</taxon>
        <taxon>Pseudomonadota</taxon>
        <taxon>Gammaproteobacteria</taxon>
        <taxon>Pseudomonadales</taxon>
        <taxon>Marinobacteraceae</taxon>
        <taxon>Marinobacter</taxon>
    </lineage>
</organism>
<protein>
    <submittedName>
        <fullName evidence="1">AraC family transcriptional regulator</fullName>
    </submittedName>
</protein>
<accession>A0A5B0VLI5</accession>
<gene>
    <name evidence="1" type="ORF">FWJ25_06840</name>
</gene>
<dbReference type="EMBL" id="VTUU01000002">
    <property type="protein sequence ID" value="KAA1175213.1"/>
    <property type="molecule type" value="Genomic_DNA"/>
</dbReference>